<accession>A0A8S3PWN1</accession>
<sequence>MEGRNAYQKHMQETYDSLEKDFHIDQKRLWSFLNKNKKSKSCLSRLIVNGRQCSTQDDILDGWAEHFESIFKQNTESEPVSDKERAITKTVEVAHKDFRGTFYNNTKLNITVNEVEKVLKCLKNNKASGLDNIEYEHLKYGGNSLRNHMTKLFNLVCYNFYSPKSWKSSLIVPLFKGGNKCKSDPNSYRGISLAPCIGKVFDKIIDLKLELKKDNKCFPNPQQTAYQQCLSHVGVLLNSNLNSMDRTLQACRTLRSSALGLIKSGLHPSVISIDTCNRIVRQVCFTKAFFGCELWTEITNTEILLLERAQRYVCKSIQGLPRQTRSDMVNALIGWKSAESYIDERKLLFLGKLVLMKDSMLPKQIFLTRAMEFKYNCVKHQLGFIPDIHRILVNYRLSDFDTYLSTGHFPTYIQWKKTVKVAVQETEESLWRFRTQIDKDFKFFSCIHTLSKECVRSDGTCSEVGYTYKEHCISYECQASTFNGILTAEFIPVNTACKYGNKCVQLGERVTEVCDILICNYDDKAMGYELMLESQGCEHNGQCLMKNQKVFEESTCTNFVCSYSKRQNRLVMKERVAGCKGTDGSCAAKGEVVTQKGCIKYQCDNKGNLELIEAGCDVGGECKPVGSKWRQPGECAVFRCVLVDTMDDSVETDIEQDLECHNFDGECVKPGEEFDDHCMTYRCKNNGKLDRVAAKCEYDGKCYDIGDDWVDRKRCKHVVCRADKKLGAVFFRRKYGCKDDKGNCFAPGEFAVKDGSCVKYKCYSDHILRREDCEFKGKCYGSDETWVDMAECLKLSCYKDDFTGESELSSSPYGCLEEGICKNPGDTYEKDCQKYECQPNGQGFQIIDSKCPWKNNCKNLNQTWFDKKTCRRYGCFEDEDGLDIEEITYGCRGMNDECINDRKDLDQDNCISYDCNNGKLVPQKVGCELDGECMKVNDYRVDSDKCIKYRCVMSSAGDGFIATKIKEIRGWLPRPRPMLLPGAKKVEDCSTYVCSRDGTFKIQDPQCEFLGQCIPLGTKWRNDEKCKKFRCELSKLTGRPVVKSFVWGCMGRKKCVKFGGKRRLRRCVVHQCQKTDAGPSFVPVKIGCLKDNACRPLDSSWVNQDLCVRETCGYEEGNMFPDILPSPYGCTDESGVCRPFGAKVKDENNPCIKYKCTRYGTMVPVIVGCPYNDKCKADGAVWRNTKTCTTYKCKRENVSPTRVIMHTVEKPGCKGIDGKCVKQGDTRRYECTDYVCDTSRGGLVITGQGCMHWKECKPLNSTWMEPRTCITYQCRYDQVLNDLFITEKQYGCQDESGECFSKGQRKQRSCNKFVCNAKGNFQVVKAGCEKNGKCYAIDESWQEGCVWYTCAMLDKGPNFVETEIAERHGCVGFDGGCVLPGETIDNDCNKYQCDPSSLALQPVHMSCSVNGVCKEIDDKWFDKETCLGYRCVYNPETNDVDVIERISGCEYAGECLPLHMSIQEGCSWKKCVIAAEGPNFIDTRLITEHGCWDCYHKCHRVGDEFTHGCKTTQCMAGGFSKTISNRCMTPDGYCIGFNEVYEYTKGTEKMTYVCGEVGDLEPVVVDHKCKMSAFGKEYDVGAEVVMECKTYKCVKTIDAATFVQIKEQCRGDDGTCYPVDQSAWDAECAQFSCSRSKGVLQLSSQQGCKDAAGQCHSVGSVWDENTESQCVTKSCNVEGLTYFEKIITHECRDIQGKCRQVGDSGFDVKMNGLIYQSCLCNYENEKVVYQCQSTSELP</sequence>
<evidence type="ECO:0000313" key="2">
    <source>
        <dbReference type="Proteomes" id="UP000683360"/>
    </source>
</evidence>
<evidence type="ECO:0000313" key="1">
    <source>
        <dbReference type="EMBL" id="CAG2187230.1"/>
    </source>
</evidence>
<comment type="caution">
    <text evidence="1">The sequence shown here is derived from an EMBL/GenBank/DDBJ whole genome shotgun (WGS) entry which is preliminary data.</text>
</comment>
<organism evidence="1 2">
    <name type="scientific">Mytilus edulis</name>
    <name type="common">Blue mussel</name>
    <dbReference type="NCBI Taxonomy" id="6550"/>
    <lineage>
        <taxon>Eukaryota</taxon>
        <taxon>Metazoa</taxon>
        <taxon>Spiralia</taxon>
        <taxon>Lophotrochozoa</taxon>
        <taxon>Mollusca</taxon>
        <taxon>Bivalvia</taxon>
        <taxon>Autobranchia</taxon>
        <taxon>Pteriomorphia</taxon>
        <taxon>Mytilida</taxon>
        <taxon>Mytiloidea</taxon>
        <taxon>Mytilidae</taxon>
        <taxon>Mytilinae</taxon>
        <taxon>Mytilus</taxon>
    </lineage>
</organism>
<dbReference type="EMBL" id="CAJPWZ010000160">
    <property type="protein sequence ID" value="CAG2187230.1"/>
    <property type="molecule type" value="Genomic_DNA"/>
</dbReference>
<name>A0A8S3PWN1_MYTED</name>
<proteinExistence type="predicted"/>
<keyword evidence="2" id="KW-1185">Reference proteome</keyword>
<gene>
    <name evidence="1" type="ORF">MEDL_2711</name>
</gene>
<dbReference type="Proteomes" id="UP000683360">
    <property type="component" value="Unassembled WGS sequence"/>
</dbReference>
<protein>
    <submittedName>
        <fullName evidence="1">Uncharacterized protein</fullName>
    </submittedName>
</protein>
<dbReference type="PANTHER" id="PTHR19446">
    <property type="entry name" value="REVERSE TRANSCRIPTASES"/>
    <property type="match status" value="1"/>
</dbReference>
<reference evidence="1" key="1">
    <citation type="submission" date="2021-03" db="EMBL/GenBank/DDBJ databases">
        <authorList>
            <person name="Bekaert M."/>
        </authorList>
    </citation>
    <scope>NUCLEOTIDE SEQUENCE</scope>
</reference>
<dbReference type="OrthoDB" id="6062428at2759"/>